<name>A0A1H1AIE6_9EURY</name>
<evidence type="ECO:0000313" key="2">
    <source>
        <dbReference type="Proteomes" id="UP000199289"/>
    </source>
</evidence>
<evidence type="ECO:0000313" key="1">
    <source>
        <dbReference type="EMBL" id="SDQ39006.1"/>
    </source>
</evidence>
<protein>
    <submittedName>
        <fullName evidence="1">Uncharacterized protein</fullName>
    </submittedName>
</protein>
<dbReference type="AlphaFoldDB" id="A0A1H1AIE6"/>
<dbReference type="Proteomes" id="UP000199289">
    <property type="component" value="Unassembled WGS sequence"/>
</dbReference>
<dbReference type="RefSeq" id="WP_175454398.1">
    <property type="nucleotide sequence ID" value="NZ_FNKQ01000002.1"/>
</dbReference>
<accession>A0A1H1AIE6</accession>
<organism evidence="1 2">
    <name type="scientific">Halopelagius longus</name>
    <dbReference type="NCBI Taxonomy" id="1236180"/>
    <lineage>
        <taxon>Archaea</taxon>
        <taxon>Methanobacteriati</taxon>
        <taxon>Methanobacteriota</taxon>
        <taxon>Stenosarchaea group</taxon>
        <taxon>Halobacteria</taxon>
        <taxon>Halobacteriales</taxon>
        <taxon>Haloferacaceae</taxon>
    </lineage>
</organism>
<dbReference type="EMBL" id="FNKQ01000002">
    <property type="protein sequence ID" value="SDQ39006.1"/>
    <property type="molecule type" value="Genomic_DNA"/>
</dbReference>
<dbReference type="OrthoDB" id="211218at2157"/>
<proteinExistence type="predicted"/>
<sequence length="52" mass="5833">MSDDELDEAVAKFLKGAEKAYSEYEKGYVDADATLDVLETHLEELREAHESA</sequence>
<gene>
    <name evidence="1" type="ORF">SAMN05216278_1334</name>
</gene>
<reference evidence="2" key="1">
    <citation type="submission" date="2016-10" db="EMBL/GenBank/DDBJ databases">
        <authorList>
            <person name="Varghese N."/>
            <person name="Submissions S."/>
        </authorList>
    </citation>
    <scope>NUCLEOTIDE SEQUENCE [LARGE SCALE GENOMIC DNA]</scope>
    <source>
        <strain evidence="2">CGMCC 1.12397</strain>
    </source>
</reference>